<dbReference type="Proteomes" id="UP000774326">
    <property type="component" value="Unassembled WGS sequence"/>
</dbReference>
<protein>
    <submittedName>
        <fullName evidence="1">Uncharacterized protein</fullName>
    </submittedName>
</protein>
<dbReference type="EMBL" id="JAEUBG010003009">
    <property type="protein sequence ID" value="KAH3683661.1"/>
    <property type="molecule type" value="Genomic_DNA"/>
</dbReference>
<reference evidence="1" key="2">
    <citation type="submission" date="2021-01" db="EMBL/GenBank/DDBJ databases">
        <authorList>
            <person name="Schikora-Tamarit M.A."/>
        </authorList>
    </citation>
    <scope>NUCLEOTIDE SEQUENCE</scope>
    <source>
        <strain evidence="1">CBS2887</strain>
    </source>
</reference>
<evidence type="ECO:0000313" key="2">
    <source>
        <dbReference type="Proteomes" id="UP000774326"/>
    </source>
</evidence>
<accession>A0A9P8TMF4</accession>
<name>A0A9P8TMF4_WICPI</name>
<dbReference type="AlphaFoldDB" id="A0A9P8TMF4"/>
<reference evidence="1" key="1">
    <citation type="journal article" date="2021" name="Open Biol.">
        <title>Shared evolutionary footprints suggest mitochondrial oxidative damage underlies multiple complex I losses in fungi.</title>
        <authorList>
            <person name="Schikora-Tamarit M.A."/>
            <person name="Marcet-Houben M."/>
            <person name="Nosek J."/>
            <person name="Gabaldon T."/>
        </authorList>
    </citation>
    <scope>NUCLEOTIDE SEQUENCE</scope>
    <source>
        <strain evidence="1">CBS2887</strain>
    </source>
</reference>
<sequence length="423" mass="46997">MVKSLSFMAARSNSIRKDFSSNSHTLQRCVFDGRSDFLGQVLIIGVFWVQVHSGGWSLHVLSNVQDFLQTRNTGGNLLGSNTGKMESIQCHLGSWLTNRLRSDNTNHFTWVDNSSLELGFNFTQDPQLVVFFVQQTLQLKVTNDITAGFQESWVELVEVVDQVNTVSSFESTVFTRKRVDGLFFNVTSIKTIFTVNELDNVTKRVSGSTIIMDHDVFQGLNQTTLDITSLGSLDGMWQSTISETESNTLTFNRLLTNTSRHLGNVNEGTLGTSTNHLFDIVQPLQVDFGGTTSLISSLVQETNDVIFKGFSQSHTMLGSKLVLLGFNSCFFHLDLGCGNGFGNFLHGVGIGNGVTNTNRETVVKQPEVNHLLNVTEQLGTGFWALFSHDNVDQTTIRGTNSLLVDNTEHDLTINDQHTIILWR</sequence>
<comment type="caution">
    <text evidence="1">The sequence shown here is derived from an EMBL/GenBank/DDBJ whole genome shotgun (WGS) entry which is preliminary data.</text>
</comment>
<proteinExistence type="predicted"/>
<evidence type="ECO:0000313" key="1">
    <source>
        <dbReference type="EMBL" id="KAH3683661.1"/>
    </source>
</evidence>
<gene>
    <name evidence="1" type="ORF">WICPIJ_005345</name>
</gene>
<organism evidence="1 2">
    <name type="scientific">Wickerhamomyces pijperi</name>
    <name type="common">Yeast</name>
    <name type="synonym">Pichia pijperi</name>
    <dbReference type="NCBI Taxonomy" id="599730"/>
    <lineage>
        <taxon>Eukaryota</taxon>
        <taxon>Fungi</taxon>
        <taxon>Dikarya</taxon>
        <taxon>Ascomycota</taxon>
        <taxon>Saccharomycotina</taxon>
        <taxon>Saccharomycetes</taxon>
        <taxon>Phaffomycetales</taxon>
        <taxon>Wickerhamomycetaceae</taxon>
        <taxon>Wickerhamomyces</taxon>
    </lineage>
</organism>
<keyword evidence="2" id="KW-1185">Reference proteome</keyword>